<comment type="similarity">
    <text evidence="1 4">Belongs to the inositol phosphokinase (IPK) family.</text>
</comment>
<name>A0A139AU29_GONPJ</name>
<evidence type="ECO:0000256" key="5">
    <source>
        <dbReference type="SAM" id="MobiDB-lite"/>
    </source>
</evidence>
<proteinExistence type="inferred from homology"/>
<feature type="compositionally biased region" description="Basic and acidic residues" evidence="5">
    <location>
        <begin position="292"/>
        <end position="302"/>
    </location>
</feature>
<dbReference type="GO" id="GO:0005737">
    <property type="term" value="C:cytoplasm"/>
    <property type="evidence" value="ECO:0007669"/>
    <property type="project" value="TreeGrafter"/>
</dbReference>
<evidence type="ECO:0000256" key="2">
    <source>
        <dbReference type="ARBA" id="ARBA00022679"/>
    </source>
</evidence>
<evidence type="ECO:0000313" key="6">
    <source>
        <dbReference type="EMBL" id="KXS20231.1"/>
    </source>
</evidence>
<dbReference type="STRING" id="1344416.A0A139AU29"/>
<sequence length="515" mass="55491">MVPRGAPPQEATAARSWFAAPETLGITADAAMESEPGPHSNSMESPVSQMYVPFEHQVAGHDRVVLLSDGALAKPTSATEVQFYLHLQRLRDVGSSPASAPAPSLPLPAHASPTPFTAFIPTFFGTCVLPDHPDLPAVVMENLVRNFRRPCLADFKLGFRLYGDDASEEKRRRMEEYSRTTTSGTLGVRLTGAKIWDPSTRSYSILSKHFGRSLTPSTFVAGVRRFFSDHTGTLVYGRYASLVADKLEEIRTAVESTPGLRLYSTSALVVFEGDLDGEDDDTGSHMMNAGRLPDDAEGEHSGRTQSISEFEDSLKFPVQLKGVPVENSKTVGTRSTVSGPDSVHPQPVPPRPSPHLVTQGATTNSSADYFAPIYSNIHVDPSTSTQPSPLTPTSTSSRPSTLADDSDCISVASAPVSEQAITDATGASEAPEDLSVPFNVSWGARSNGERPVTALRDQVDVRVIDFSHSTLRPERDEPDANFIVGLTNLVDAVREVANSFDGRVQNGKELAESLR</sequence>
<dbReference type="Gene3D" id="3.30.470.160">
    <property type="entry name" value="Inositol polyphosphate kinase"/>
    <property type="match status" value="1"/>
</dbReference>
<evidence type="ECO:0000256" key="3">
    <source>
        <dbReference type="ARBA" id="ARBA00022777"/>
    </source>
</evidence>
<dbReference type="GO" id="GO:0046854">
    <property type="term" value="P:phosphatidylinositol phosphate biosynthetic process"/>
    <property type="evidence" value="ECO:0007669"/>
    <property type="project" value="TreeGrafter"/>
</dbReference>
<gene>
    <name evidence="6" type="ORF">M427DRAFT_41517</name>
</gene>
<dbReference type="Proteomes" id="UP000070544">
    <property type="component" value="Unassembled WGS sequence"/>
</dbReference>
<dbReference type="InterPro" id="IPR038286">
    <property type="entry name" value="IPK_sf"/>
</dbReference>
<dbReference type="Pfam" id="PF03770">
    <property type="entry name" value="IPK"/>
    <property type="match status" value="1"/>
</dbReference>
<dbReference type="GO" id="GO:0032958">
    <property type="term" value="P:inositol phosphate biosynthetic process"/>
    <property type="evidence" value="ECO:0007669"/>
    <property type="project" value="InterPro"/>
</dbReference>
<dbReference type="GO" id="GO:0000828">
    <property type="term" value="F:inositol hexakisphosphate kinase activity"/>
    <property type="evidence" value="ECO:0007669"/>
    <property type="project" value="TreeGrafter"/>
</dbReference>
<keyword evidence="2 4" id="KW-0808">Transferase</keyword>
<dbReference type="EMBL" id="KQ965736">
    <property type="protein sequence ID" value="KXS20231.1"/>
    <property type="molecule type" value="Genomic_DNA"/>
</dbReference>
<dbReference type="AlphaFoldDB" id="A0A139AU29"/>
<accession>A0A139AU29</accession>
<organism evidence="6 7">
    <name type="scientific">Gonapodya prolifera (strain JEL478)</name>
    <name type="common">Monoblepharis prolifera</name>
    <dbReference type="NCBI Taxonomy" id="1344416"/>
    <lineage>
        <taxon>Eukaryota</taxon>
        <taxon>Fungi</taxon>
        <taxon>Fungi incertae sedis</taxon>
        <taxon>Chytridiomycota</taxon>
        <taxon>Chytridiomycota incertae sedis</taxon>
        <taxon>Monoblepharidomycetes</taxon>
        <taxon>Monoblepharidales</taxon>
        <taxon>Gonapodyaceae</taxon>
        <taxon>Gonapodya</taxon>
    </lineage>
</organism>
<dbReference type="PANTHER" id="PTHR12400:SF21">
    <property type="entry name" value="KINASE"/>
    <property type="match status" value="1"/>
</dbReference>
<feature type="compositionally biased region" description="Low complexity" evidence="5">
    <location>
        <begin position="381"/>
        <end position="401"/>
    </location>
</feature>
<feature type="region of interest" description="Disordered" evidence="5">
    <location>
        <begin position="325"/>
        <end position="361"/>
    </location>
</feature>
<reference evidence="6 7" key="1">
    <citation type="journal article" date="2015" name="Genome Biol. Evol.">
        <title>Phylogenomic analyses indicate that early fungi evolved digesting cell walls of algal ancestors of land plants.</title>
        <authorList>
            <person name="Chang Y."/>
            <person name="Wang S."/>
            <person name="Sekimoto S."/>
            <person name="Aerts A.L."/>
            <person name="Choi C."/>
            <person name="Clum A."/>
            <person name="LaButti K.M."/>
            <person name="Lindquist E.A."/>
            <person name="Yee Ngan C."/>
            <person name="Ohm R.A."/>
            <person name="Salamov A.A."/>
            <person name="Grigoriev I.V."/>
            <person name="Spatafora J.W."/>
            <person name="Berbee M.L."/>
        </authorList>
    </citation>
    <scope>NUCLEOTIDE SEQUENCE [LARGE SCALE GENOMIC DNA]</scope>
    <source>
        <strain evidence="6 7">JEL478</strain>
    </source>
</reference>
<dbReference type="OrthoDB" id="338650at2759"/>
<evidence type="ECO:0000256" key="1">
    <source>
        <dbReference type="ARBA" id="ARBA00007374"/>
    </source>
</evidence>
<dbReference type="GO" id="GO:0005634">
    <property type="term" value="C:nucleus"/>
    <property type="evidence" value="ECO:0007669"/>
    <property type="project" value="TreeGrafter"/>
</dbReference>
<feature type="region of interest" description="Disordered" evidence="5">
    <location>
        <begin position="276"/>
        <end position="310"/>
    </location>
</feature>
<dbReference type="InterPro" id="IPR005522">
    <property type="entry name" value="IPK"/>
</dbReference>
<evidence type="ECO:0000313" key="7">
    <source>
        <dbReference type="Proteomes" id="UP000070544"/>
    </source>
</evidence>
<keyword evidence="7" id="KW-1185">Reference proteome</keyword>
<dbReference type="SUPFAM" id="SSF56104">
    <property type="entry name" value="SAICAR synthase-like"/>
    <property type="match status" value="1"/>
</dbReference>
<keyword evidence="3 4" id="KW-0418">Kinase</keyword>
<evidence type="ECO:0000256" key="4">
    <source>
        <dbReference type="RuleBase" id="RU363090"/>
    </source>
</evidence>
<feature type="compositionally biased region" description="Polar residues" evidence="5">
    <location>
        <begin position="327"/>
        <end position="339"/>
    </location>
</feature>
<feature type="region of interest" description="Disordered" evidence="5">
    <location>
        <begin position="378"/>
        <end position="405"/>
    </location>
</feature>
<dbReference type="PANTHER" id="PTHR12400">
    <property type="entry name" value="INOSITOL POLYPHOSPHATE KINASE"/>
    <property type="match status" value="1"/>
</dbReference>
<dbReference type="EC" id="2.7.-.-" evidence="4"/>
<protein>
    <recommendedName>
        <fullName evidence="4">Kinase</fullName>
        <ecNumber evidence="4">2.7.-.-</ecNumber>
    </recommendedName>
</protein>